<gene>
    <name evidence="1" type="ORF">D5R93_04250</name>
</gene>
<reference evidence="1 2" key="1">
    <citation type="submission" date="2018-09" db="EMBL/GenBank/DDBJ databases">
        <authorList>
            <person name="Li J."/>
        </authorList>
    </citation>
    <scope>NUCLEOTIDE SEQUENCE [LARGE SCALE GENOMIC DNA]</scope>
    <source>
        <strain evidence="1 2">2129</strain>
    </source>
</reference>
<dbReference type="PANTHER" id="PTHR30037:SF4">
    <property type="entry name" value="DNA-3-METHYLADENINE GLYCOSYLASE I"/>
    <property type="match status" value="1"/>
</dbReference>
<proteinExistence type="predicted"/>
<name>A0ABM6Z611_9ACTO</name>
<dbReference type="InterPro" id="IPR005019">
    <property type="entry name" value="Adenine_glyco"/>
</dbReference>
<dbReference type="PANTHER" id="PTHR30037">
    <property type="entry name" value="DNA-3-METHYLADENINE GLYCOSYLASE 1"/>
    <property type="match status" value="1"/>
</dbReference>
<dbReference type="EMBL" id="CP032514">
    <property type="protein sequence ID" value="AYD90794.1"/>
    <property type="molecule type" value="Genomic_DNA"/>
</dbReference>
<evidence type="ECO:0000313" key="2">
    <source>
        <dbReference type="Proteomes" id="UP000273001"/>
    </source>
</evidence>
<dbReference type="SUPFAM" id="SSF48150">
    <property type="entry name" value="DNA-glycosylase"/>
    <property type="match status" value="1"/>
</dbReference>
<sequence>MPGGLVVGADGLVRPTWAAASQLEQDYYDHEWGNEVHDESGVFERLSLEGFQAGLSWVVILRKRPHFREVFHNFDPEKVAAFDSSDVDRLAADPGIVRNRRKIEAVVSNAAAVLELRTEGGLSALVWSYRPSQPHRPLSGEEVPSTSPESEACAKELRRRGFRFVGPTTVYALMQAIGIVNDHVVGSHRRPH</sequence>
<evidence type="ECO:0000313" key="1">
    <source>
        <dbReference type="EMBL" id="AYD90794.1"/>
    </source>
</evidence>
<organism evidence="1 2">
    <name type="scientific">Actinomyces lilanjuaniae</name>
    <dbReference type="NCBI Taxonomy" id="2321394"/>
    <lineage>
        <taxon>Bacteria</taxon>
        <taxon>Bacillati</taxon>
        <taxon>Actinomycetota</taxon>
        <taxon>Actinomycetes</taxon>
        <taxon>Actinomycetales</taxon>
        <taxon>Actinomycetaceae</taxon>
        <taxon>Actinomyces</taxon>
    </lineage>
</organism>
<accession>A0ABM6Z611</accession>
<dbReference type="InterPro" id="IPR052891">
    <property type="entry name" value="DNA-3mA_glycosylase"/>
</dbReference>
<dbReference type="InterPro" id="IPR011257">
    <property type="entry name" value="DNA_glycosylase"/>
</dbReference>
<dbReference type="Gene3D" id="1.10.340.30">
    <property type="entry name" value="Hypothetical protein, domain 2"/>
    <property type="match status" value="1"/>
</dbReference>
<dbReference type="Proteomes" id="UP000273001">
    <property type="component" value="Chromosome"/>
</dbReference>
<dbReference type="Pfam" id="PF03352">
    <property type="entry name" value="Adenine_glyco"/>
    <property type="match status" value="1"/>
</dbReference>
<keyword evidence="2" id="KW-1185">Reference proteome</keyword>
<protein>
    <submittedName>
        <fullName evidence="1">DNA-3-methyladenine glycosylase I</fullName>
    </submittedName>
</protein>